<feature type="transmembrane region" description="Helical" evidence="5">
    <location>
        <begin position="52"/>
        <end position="72"/>
    </location>
</feature>
<feature type="transmembrane region" description="Helical" evidence="5">
    <location>
        <begin position="598"/>
        <end position="615"/>
    </location>
</feature>
<accession>A0ABY6KIY2</accession>
<keyword evidence="3 5" id="KW-1133">Transmembrane helix</keyword>
<protein>
    <submittedName>
        <fullName evidence="7">SLC38A7</fullName>
    </submittedName>
</protein>
<feature type="transmembrane region" description="Helical" evidence="5">
    <location>
        <begin position="313"/>
        <end position="334"/>
    </location>
</feature>
<feature type="transmembrane region" description="Helical" evidence="5">
    <location>
        <begin position="168"/>
        <end position="189"/>
    </location>
</feature>
<feature type="transmembrane region" description="Helical" evidence="5">
    <location>
        <begin position="547"/>
        <end position="568"/>
    </location>
</feature>
<feature type="transmembrane region" description="Helical" evidence="5">
    <location>
        <begin position="84"/>
        <end position="106"/>
    </location>
</feature>
<feature type="transmembrane region" description="Helical" evidence="5">
    <location>
        <begin position="441"/>
        <end position="462"/>
    </location>
</feature>
<evidence type="ECO:0000256" key="4">
    <source>
        <dbReference type="ARBA" id="ARBA00023136"/>
    </source>
</evidence>
<feature type="transmembrane region" description="Helical" evidence="5">
    <location>
        <begin position="675"/>
        <end position="696"/>
    </location>
</feature>
<dbReference type="PANTHER" id="PTHR22950">
    <property type="entry name" value="AMINO ACID TRANSPORTER"/>
    <property type="match status" value="1"/>
</dbReference>
<feature type="transmembrane region" description="Helical" evidence="5">
    <location>
        <begin position="621"/>
        <end position="639"/>
    </location>
</feature>
<sequence length="710" mass="79239">MDEPSKYRILNQNSDIRPSRSWVDAVLEFSHKSSRYSTLEVSYSEYRSSWTVAAFLLVNTALGAGLLNYPYAYNKAGGILEASLLQVFMACFLSATMMVLAYCADINGDETYHDVLLSVVGRRAQQLSAFSILLTCFGVCITFLIIIGDQYDRFFLSVHGMDFAEYWYMDRHFTIAATACLLILPMCYFKRLDFLRYASSLGIFAMLYPVFLTMYEYYTMEGPRPPINTGPRSIVDLLTVIPVICFAYQTHEIVIPVYACMRDRNIKAFIKVTGVTMIFLMANYFLAGTYGYMTFGANVSPDIMQQYDAKNPLILVGIVALVVKMITSYPPLVLCGRGAIEGLYAEFVGQTTAQFIEGELVRRFIITTFWFVATVMLAIFIPNISVVIEVLGCVAAINIFVFPVLNPVLPAVSDRGCAGLCLYYLTKKNGEKGMSEAKKRLLKGLAFVMIIFGIFIFIVVFYEVAEEHRGPADSDPVICFAYQTHEIVIPVYACMRDRNIKAFIKVTGVTMIFLMANYFLAGTYGYMTFGANVSPDIMQQYDAKNPLILVGIVALVVKMITSYPPLVLCGRGAIEGLYAEFVGQTTAQFIEGELVRRFIITTFWFVATVMLAIFIPNISVVIEVLGCVAAINIFVFPVLNPVLPAVSDRGCAGLCLYYLTKKNGEKSMSEAKKRLLKGLAFVMIIFGIFIFIVVFYEVVSSWTTGSAPNV</sequence>
<organism evidence="7 8">
    <name type="scientific">Cordylochernes scorpioides</name>
    <dbReference type="NCBI Taxonomy" id="51811"/>
    <lineage>
        <taxon>Eukaryota</taxon>
        <taxon>Metazoa</taxon>
        <taxon>Ecdysozoa</taxon>
        <taxon>Arthropoda</taxon>
        <taxon>Chelicerata</taxon>
        <taxon>Arachnida</taxon>
        <taxon>Pseudoscorpiones</taxon>
        <taxon>Cheliferoidea</taxon>
        <taxon>Chernetidae</taxon>
        <taxon>Cordylochernes</taxon>
    </lineage>
</organism>
<feature type="transmembrane region" description="Helical" evidence="5">
    <location>
        <begin position="474"/>
        <end position="494"/>
    </location>
</feature>
<feature type="transmembrane region" description="Helical" evidence="5">
    <location>
        <begin position="506"/>
        <end position="527"/>
    </location>
</feature>
<evidence type="ECO:0000259" key="6">
    <source>
        <dbReference type="Pfam" id="PF01490"/>
    </source>
</evidence>
<keyword evidence="2 5" id="KW-0812">Transmembrane</keyword>
<keyword evidence="4 5" id="KW-0472">Membrane</keyword>
<dbReference type="Proteomes" id="UP001235939">
    <property type="component" value="Chromosome 05"/>
</dbReference>
<dbReference type="Pfam" id="PF01490">
    <property type="entry name" value="Aa_trans"/>
    <property type="match status" value="2"/>
</dbReference>
<evidence type="ECO:0000256" key="3">
    <source>
        <dbReference type="ARBA" id="ARBA00022989"/>
    </source>
</evidence>
<feature type="transmembrane region" description="Helical" evidence="5">
    <location>
        <begin position="201"/>
        <end position="218"/>
    </location>
</feature>
<evidence type="ECO:0000256" key="1">
    <source>
        <dbReference type="ARBA" id="ARBA00004141"/>
    </source>
</evidence>
<name>A0ABY6KIY2_9ARAC</name>
<feature type="transmembrane region" description="Helical" evidence="5">
    <location>
        <begin position="364"/>
        <end position="381"/>
    </location>
</feature>
<feature type="transmembrane region" description="Helical" evidence="5">
    <location>
        <begin position="387"/>
        <end position="405"/>
    </location>
</feature>
<reference evidence="7 8" key="1">
    <citation type="submission" date="2022-01" db="EMBL/GenBank/DDBJ databases">
        <title>A chromosomal length assembly of Cordylochernes scorpioides.</title>
        <authorList>
            <person name="Zeh D."/>
            <person name="Zeh J."/>
        </authorList>
    </citation>
    <scope>NUCLEOTIDE SEQUENCE [LARGE SCALE GENOMIC DNA]</scope>
    <source>
        <strain evidence="7">IN4F17</strain>
        <tissue evidence="7">Whole Body</tissue>
    </source>
</reference>
<dbReference type="EMBL" id="CP092867">
    <property type="protein sequence ID" value="UYV67723.1"/>
    <property type="molecule type" value="Genomic_DNA"/>
</dbReference>
<evidence type="ECO:0000256" key="5">
    <source>
        <dbReference type="SAM" id="Phobius"/>
    </source>
</evidence>
<gene>
    <name evidence="7" type="ORF">LAZ67_5001777</name>
</gene>
<feature type="transmembrane region" description="Helical" evidence="5">
    <location>
        <begin position="127"/>
        <end position="148"/>
    </location>
</feature>
<proteinExistence type="predicted"/>
<comment type="subcellular location">
    <subcellularLocation>
        <location evidence="1">Membrane</location>
        <topology evidence="1">Multi-pass membrane protein</topology>
    </subcellularLocation>
</comment>
<evidence type="ECO:0000313" key="7">
    <source>
        <dbReference type="EMBL" id="UYV67723.1"/>
    </source>
</evidence>
<feature type="transmembrane region" description="Helical" evidence="5">
    <location>
        <begin position="272"/>
        <end position="293"/>
    </location>
</feature>
<feature type="domain" description="Amino acid transporter transmembrane" evidence="6">
    <location>
        <begin position="47"/>
        <end position="405"/>
    </location>
</feature>
<evidence type="ECO:0000256" key="2">
    <source>
        <dbReference type="ARBA" id="ARBA00022692"/>
    </source>
</evidence>
<feature type="domain" description="Amino acid transporter transmembrane" evidence="6">
    <location>
        <begin position="476"/>
        <end position="639"/>
    </location>
</feature>
<keyword evidence="8" id="KW-1185">Reference proteome</keyword>
<evidence type="ECO:0000313" key="8">
    <source>
        <dbReference type="Proteomes" id="UP001235939"/>
    </source>
</evidence>
<feature type="transmembrane region" description="Helical" evidence="5">
    <location>
        <begin position="238"/>
        <end position="260"/>
    </location>
</feature>
<dbReference type="PANTHER" id="PTHR22950:SF652">
    <property type="entry name" value="TRANSMEMBRANE AMINO ACID TRANSPORTER FAMILY PROTEIN"/>
    <property type="match status" value="1"/>
</dbReference>
<dbReference type="InterPro" id="IPR013057">
    <property type="entry name" value="AA_transpt_TM"/>
</dbReference>